<evidence type="ECO:0000313" key="8">
    <source>
        <dbReference type="EMBL" id="RII33586.1"/>
    </source>
</evidence>
<keyword evidence="3" id="KW-1003">Cell membrane</keyword>
<comment type="caution">
    <text evidence="8">The sequence shown here is derived from an EMBL/GenBank/DDBJ whole genome shotgun (WGS) entry which is preliminary data.</text>
</comment>
<keyword evidence="6 7" id="KW-0472">Membrane</keyword>
<evidence type="ECO:0000256" key="4">
    <source>
        <dbReference type="ARBA" id="ARBA00022692"/>
    </source>
</evidence>
<evidence type="ECO:0000256" key="1">
    <source>
        <dbReference type="ARBA" id="ARBA00004651"/>
    </source>
</evidence>
<dbReference type="PANTHER" id="PTHR42709:SF6">
    <property type="entry name" value="UNDECAPRENYL PHOSPHATE TRANSPORTER A"/>
    <property type="match status" value="1"/>
</dbReference>
<proteinExistence type="inferred from homology"/>
<evidence type="ECO:0000256" key="7">
    <source>
        <dbReference type="SAM" id="Phobius"/>
    </source>
</evidence>
<comment type="subcellular location">
    <subcellularLocation>
        <location evidence="1">Cell membrane</location>
        <topology evidence="1">Multi-pass membrane protein</topology>
    </subcellularLocation>
</comment>
<dbReference type="InterPro" id="IPR051311">
    <property type="entry name" value="DedA_domain"/>
</dbReference>
<evidence type="ECO:0000256" key="6">
    <source>
        <dbReference type="ARBA" id="ARBA00023136"/>
    </source>
</evidence>
<protein>
    <recommendedName>
        <fullName evidence="10">DedA family protein</fullName>
    </recommendedName>
</protein>
<evidence type="ECO:0000256" key="5">
    <source>
        <dbReference type="ARBA" id="ARBA00022989"/>
    </source>
</evidence>
<organism evidence="8 9">
    <name type="scientific">Clostridium chromiireducens</name>
    <dbReference type="NCBI Taxonomy" id="225345"/>
    <lineage>
        <taxon>Bacteria</taxon>
        <taxon>Bacillati</taxon>
        <taxon>Bacillota</taxon>
        <taxon>Clostridia</taxon>
        <taxon>Eubacteriales</taxon>
        <taxon>Clostridiaceae</taxon>
        <taxon>Clostridium</taxon>
    </lineage>
</organism>
<comment type="similarity">
    <text evidence="2">Belongs to the DedA family.</text>
</comment>
<accession>A0A399IRN4</accession>
<feature type="transmembrane region" description="Helical" evidence="7">
    <location>
        <begin position="93"/>
        <end position="111"/>
    </location>
</feature>
<feature type="transmembrane region" description="Helical" evidence="7">
    <location>
        <begin position="58"/>
        <end position="81"/>
    </location>
</feature>
<evidence type="ECO:0000256" key="2">
    <source>
        <dbReference type="ARBA" id="ARBA00010792"/>
    </source>
</evidence>
<dbReference type="Proteomes" id="UP000265930">
    <property type="component" value="Unassembled WGS sequence"/>
</dbReference>
<gene>
    <name evidence="8" type="ORF">D2A34_17815</name>
</gene>
<sequence>MEIINSLTNQIMYIISEIGYIAVVIITAMEYACFPAMPSEVILPAIGILAAKYNKKTFILFSVMGIIIWNAILVSLGYFIGHNWSYIHLIMKQYSIFAAIIIFIIILLLIYRKLVSRKQNNKSKNLI</sequence>
<name>A0A399IRN4_9CLOT</name>
<evidence type="ECO:0000313" key="9">
    <source>
        <dbReference type="Proteomes" id="UP000265930"/>
    </source>
</evidence>
<dbReference type="AlphaFoldDB" id="A0A399IRN4"/>
<dbReference type="RefSeq" id="WP_119367460.1">
    <property type="nucleotide sequence ID" value="NZ_QXDJ01000004.1"/>
</dbReference>
<dbReference type="EMBL" id="QXDJ01000004">
    <property type="protein sequence ID" value="RII33586.1"/>
    <property type="molecule type" value="Genomic_DNA"/>
</dbReference>
<evidence type="ECO:0000256" key="3">
    <source>
        <dbReference type="ARBA" id="ARBA00022475"/>
    </source>
</evidence>
<evidence type="ECO:0008006" key="10">
    <source>
        <dbReference type="Google" id="ProtNLM"/>
    </source>
</evidence>
<reference evidence="8 9" key="1">
    <citation type="submission" date="2018-08" db="EMBL/GenBank/DDBJ databases">
        <title>Genome of Clostridium chromiireducens C1, DSM12136.</title>
        <authorList>
            <person name="Xing M."/>
            <person name="Wei Y."/>
            <person name="Ang E.L."/>
            <person name="Zhao H."/>
            <person name="Zhang Y."/>
        </authorList>
    </citation>
    <scope>NUCLEOTIDE SEQUENCE [LARGE SCALE GENOMIC DNA]</scope>
    <source>
        <strain evidence="8 9">C1</strain>
    </source>
</reference>
<keyword evidence="5 7" id="KW-1133">Transmembrane helix</keyword>
<dbReference type="PANTHER" id="PTHR42709">
    <property type="entry name" value="ALKALINE PHOSPHATASE LIKE PROTEIN"/>
    <property type="match status" value="1"/>
</dbReference>
<dbReference type="GO" id="GO:0005886">
    <property type="term" value="C:plasma membrane"/>
    <property type="evidence" value="ECO:0007669"/>
    <property type="project" value="UniProtKB-SubCell"/>
</dbReference>
<feature type="transmembrane region" description="Helical" evidence="7">
    <location>
        <begin position="12"/>
        <end position="37"/>
    </location>
</feature>
<keyword evidence="4 7" id="KW-0812">Transmembrane</keyword>